<accession>A0A395IKJ0</accession>
<dbReference type="OrthoDB" id="274752at2759"/>
<organism evidence="4 5">
    <name type="scientific">Monilinia fructigena</name>
    <dbReference type="NCBI Taxonomy" id="38457"/>
    <lineage>
        <taxon>Eukaryota</taxon>
        <taxon>Fungi</taxon>
        <taxon>Dikarya</taxon>
        <taxon>Ascomycota</taxon>
        <taxon>Pezizomycotina</taxon>
        <taxon>Leotiomycetes</taxon>
        <taxon>Helotiales</taxon>
        <taxon>Sclerotiniaceae</taxon>
        <taxon>Monilinia</taxon>
    </lineage>
</organism>
<dbReference type="GO" id="GO:0003735">
    <property type="term" value="F:structural constituent of ribosome"/>
    <property type="evidence" value="ECO:0007669"/>
    <property type="project" value="InterPro"/>
</dbReference>
<dbReference type="InterPro" id="IPR012340">
    <property type="entry name" value="NA-bd_OB-fold"/>
</dbReference>
<protein>
    <submittedName>
        <fullName evidence="4">Uncharacterized protein</fullName>
    </submittedName>
</protein>
<proteinExistence type="inferred from homology"/>
<keyword evidence="2" id="KW-0689">Ribosomal protein</keyword>
<dbReference type="Gene3D" id="2.40.50.140">
    <property type="entry name" value="Nucleic acid-binding proteins"/>
    <property type="match status" value="1"/>
</dbReference>
<dbReference type="GO" id="GO:1990904">
    <property type="term" value="C:ribonucleoprotein complex"/>
    <property type="evidence" value="ECO:0007669"/>
    <property type="project" value="UniProtKB-KW"/>
</dbReference>
<dbReference type="Pfam" id="PF00366">
    <property type="entry name" value="Ribosomal_S17"/>
    <property type="match status" value="1"/>
</dbReference>
<sequence length="112" mass="12470">MSIQRAVKSATKVAAHASRQINAVVVSSGLMEKTVKVRIGTQVWNQHLQKKFNATTHLLVHDPNSSLKTGDVISISRAGELRKQFIMSYPLSLHPLALPSRSDLQFQPRKNE</sequence>
<comment type="similarity">
    <text evidence="1">Belongs to the universal ribosomal protein uS17 family.</text>
</comment>
<keyword evidence="5" id="KW-1185">Reference proteome</keyword>
<evidence type="ECO:0000256" key="2">
    <source>
        <dbReference type="ARBA" id="ARBA00022980"/>
    </source>
</evidence>
<evidence type="ECO:0000313" key="4">
    <source>
        <dbReference type="EMBL" id="RAL60661.1"/>
    </source>
</evidence>
<gene>
    <name evidence="4" type="ORF">DID88_009979</name>
</gene>
<dbReference type="Proteomes" id="UP000249056">
    <property type="component" value="Unassembled WGS sequence"/>
</dbReference>
<evidence type="ECO:0000256" key="1">
    <source>
        <dbReference type="ARBA" id="ARBA00010254"/>
    </source>
</evidence>
<comment type="caution">
    <text evidence="4">The sequence shown here is derived from an EMBL/GenBank/DDBJ whole genome shotgun (WGS) entry which is preliminary data.</text>
</comment>
<dbReference type="EMBL" id="QKRW01000038">
    <property type="protein sequence ID" value="RAL60661.1"/>
    <property type="molecule type" value="Genomic_DNA"/>
</dbReference>
<name>A0A395IKJ0_9HELO</name>
<dbReference type="SUPFAM" id="SSF50249">
    <property type="entry name" value="Nucleic acid-binding proteins"/>
    <property type="match status" value="1"/>
</dbReference>
<dbReference type="AlphaFoldDB" id="A0A395IKJ0"/>
<dbReference type="GO" id="GO:0005840">
    <property type="term" value="C:ribosome"/>
    <property type="evidence" value="ECO:0007669"/>
    <property type="project" value="UniProtKB-KW"/>
</dbReference>
<dbReference type="InterPro" id="IPR000266">
    <property type="entry name" value="Ribosomal_uS17"/>
</dbReference>
<evidence type="ECO:0000256" key="3">
    <source>
        <dbReference type="ARBA" id="ARBA00023274"/>
    </source>
</evidence>
<reference evidence="4 5" key="1">
    <citation type="submission" date="2018-06" db="EMBL/GenBank/DDBJ databases">
        <title>Genome Sequence of the Brown Rot Fungal Pathogen Monilinia fructigena.</title>
        <authorList>
            <person name="Landi L."/>
            <person name="De Miccolis Angelini R.M."/>
            <person name="Pollastro S."/>
            <person name="Abate D."/>
            <person name="Faretra F."/>
            <person name="Romanazzi G."/>
        </authorList>
    </citation>
    <scope>NUCLEOTIDE SEQUENCE [LARGE SCALE GENOMIC DNA]</scope>
    <source>
        <strain evidence="4 5">Mfrg269</strain>
    </source>
</reference>
<evidence type="ECO:0000313" key="5">
    <source>
        <dbReference type="Proteomes" id="UP000249056"/>
    </source>
</evidence>
<dbReference type="GO" id="GO:0006412">
    <property type="term" value="P:translation"/>
    <property type="evidence" value="ECO:0007669"/>
    <property type="project" value="InterPro"/>
</dbReference>
<keyword evidence="3" id="KW-0687">Ribonucleoprotein</keyword>